<reference evidence="2 3" key="1">
    <citation type="submission" date="2021-04" db="EMBL/GenBank/DDBJ databases">
        <authorList>
            <person name="De Guttry C."/>
            <person name="Zahm M."/>
            <person name="Klopp C."/>
            <person name="Cabau C."/>
            <person name="Louis A."/>
            <person name="Berthelot C."/>
            <person name="Parey E."/>
            <person name="Roest Crollius H."/>
            <person name="Montfort J."/>
            <person name="Robinson-Rechavi M."/>
            <person name="Bucao C."/>
            <person name="Bouchez O."/>
            <person name="Gislard M."/>
            <person name="Lluch J."/>
            <person name="Milhes M."/>
            <person name="Lampietro C."/>
            <person name="Lopez Roques C."/>
            <person name="Donnadieu C."/>
            <person name="Braasch I."/>
            <person name="Desvignes T."/>
            <person name="Postlethwait J."/>
            <person name="Bobe J."/>
            <person name="Wedekind C."/>
            <person name="Guiguen Y."/>
        </authorList>
    </citation>
    <scope>NUCLEOTIDE SEQUENCE [LARGE SCALE GENOMIC DNA]</scope>
    <source>
        <strain evidence="2">Cs_M1</strain>
        <tissue evidence="2">Blood</tissue>
    </source>
</reference>
<accession>A0AAN8R5Z3</accession>
<dbReference type="Pfam" id="PF13837">
    <property type="entry name" value="Myb_DNA-bind_4"/>
    <property type="match status" value="1"/>
</dbReference>
<evidence type="ECO:0000313" key="3">
    <source>
        <dbReference type="Proteomes" id="UP001356427"/>
    </source>
</evidence>
<organism evidence="2 3">
    <name type="scientific">Coregonus suidteri</name>
    <dbReference type="NCBI Taxonomy" id="861788"/>
    <lineage>
        <taxon>Eukaryota</taxon>
        <taxon>Metazoa</taxon>
        <taxon>Chordata</taxon>
        <taxon>Craniata</taxon>
        <taxon>Vertebrata</taxon>
        <taxon>Euteleostomi</taxon>
        <taxon>Actinopterygii</taxon>
        <taxon>Neopterygii</taxon>
        <taxon>Teleostei</taxon>
        <taxon>Protacanthopterygii</taxon>
        <taxon>Salmoniformes</taxon>
        <taxon>Salmonidae</taxon>
        <taxon>Coregoninae</taxon>
        <taxon>Coregonus</taxon>
    </lineage>
</organism>
<keyword evidence="3" id="KW-1185">Reference proteome</keyword>
<gene>
    <name evidence="2" type="ORF">J4Q44_G00142660</name>
</gene>
<dbReference type="EMBL" id="JAGTTL010000012">
    <property type="protein sequence ID" value="KAK6314737.1"/>
    <property type="molecule type" value="Genomic_DNA"/>
</dbReference>
<name>A0AAN8R5Z3_9TELE</name>
<sequence length="89" mass="10562">MPWSDRETQALLGVWGEDHVQLSLRGCLKNRHVFEYISRRMMNQGECKFYDQMEEILSKELNFDSLAEDSLDMRKLLSASLHLRLCRIE</sequence>
<evidence type="ECO:0000313" key="2">
    <source>
        <dbReference type="EMBL" id="KAK6314737.1"/>
    </source>
</evidence>
<proteinExistence type="predicted"/>
<dbReference type="InterPro" id="IPR044822">
    <property type="entry name" value="Myb_DNA-bind_4"/>
</dbReference>
<protein>
    <recommendedName>
        <fullName evidence="1">Myb/SANT-like DNA-binding domain-containing protein</fullName>
    </recommendedName>
</protein>
<comment type="caution">
    <text evidence="2">The sequence shown here is derived from an EMBL/GenBank/DDBJ whole genome shotgun (WGS) entry which is preliminary data.</text>
</comment>
<feature type="domain" description="Myb/SANT-like DNA-binding" evidence="1">
    <location>
        <begin position="2"/>
        <end position="45"/>
    </location>
</feature>
<dbReference type="Proteomes" id="UP001356427">
    <property type="component" value="Unassembled WGS sequence"/>
</dbReference>
<evidence type="ECO:0000259" key="1">
    <source>
        <dbReference type="Pfam" id="PF13837"/>
    </source>
</evidence>
<dbReference type="Gene3D" id="1.10.10.60">
    <property type="entry name" value="Homeodomain-like"/>
    <property type="match status" value="1"/>
</dbReference>
<dbReference type="AlphaFoldDB" id="A0AAN8R5Z3"/>